<dbReference type="InParanoid" id="E2A983"/>
<accession>E2A983</accession>
<dbReference type="AlphaFoldDB" id="E2A983"/>
<reference evidence="1 2" key="1">
    <citation type="journal article" date="2010" name="Science">
        <title>Genomic comparison of the ants Camponotus floridanus and Harpegnathos saltator.</title>
        <authorList>
            <person name="Bonasio R."/>
            <person name="Zhang G."/>
            <person name="Ye C."/>
            <person name="Mutti N.S."/>
            <person name="Fang X."/>
            <person name="Qin N."/>
            <person name="Donahue G."/>
            <person name="Yang P."/>
            <person name="Li Q."/>
            <person name="Li C."/>
            <person name="Zhang P."/>
            <person name="Huang Z."/>
            <person name="Berger S.L."/>
            <person name="Reinberg D."/>
            <person name="Wang J."/>
            <person name="Liebig J."/>
        </authorList>
    </citation>
    <scope>NUCLEOTIDE SEQUENCE [LARGE SCALE GENOMIC DNA]</scope>
    <source>
        <strain evidence="2">C129</strain>
    </source>
</reference>
<dbReference type="EMBL" id="GL437711">
    <property type="protein sequence ID" value="EFN70068.1"/>
    <property type="molecule type" value="Genomic_DNA"/>
</dbReference>
<keyword evidence="2" id="KW-1185">Reference proteome</keyword>
<evidence type="ECO:0000313" key="2">
    <source>
        <dbReference type="Proteomes" id="UP000000311"/>
    </source>
</evidence>
<dbReference type="Proteomes" id="UP000000311">
    <property type="component" value="Unassembled WGS sequence"/>
</dbReference>
<gene>
    <name evidence="1" type="ORF">EAG_14749</name>
</gene>
<protein>
    <submittedName>
        <fullName evidence="1">Uncharacterized protein</fullName>
    </submittedName>
</protein>
<sequence length="225" mass="25394">MNARFLGISPRGPISLIALEDDSVGDVGQRINRDEYPRSDREFEGRRRLGLGWENSVVTARDEEHYLQLSPHHRLLDLTSQYKSGKNAKKEMLNGTLQQRKILFSLELHTTCHYVSFTIYSNHVGQLVSGLCTFKLSCRIEIRPIIAGTGQGQLTFRSANATPTFHHHHLHNPAGTYLGRSAAAATRLEYSWTRGDVSWCTARCSSLLFVRISRQSSTTRQHTGN</sequence>
<name>E2A983_CAMFO</name>
<evidence type="ECO:0000313" key="1">
    <source>
        <dbReference type="EMBL" id="EFN70068.1"/>
    </source>
</evidence>
<organism evidence="2">
    <name type="scientific">Camponotus floridanus</name>
    <name type="common">Florida carpenter ant</name>
    <dbReference type="NCBI Taxonomy" id="104421"/>
    <lineage>
        <taxon>Eukaryota</taxon>
        <taxon>Metazoa</taxon>
        <taxon>Ecdysozoa</taxon>
        <taxon>Arthropoda</taxon>
        <taxon>Hexapoda</taxon>
        <taxon>Insecta</taxon>
        <taxon>Pterygota</taxon>
        <taxon>Neoptera</taxon>
        <taxon>Endopterygota</taxon>
        <taxon>Hymenoptera</taxon>
        <taxon>Apocrita</taxon>
        <taxon>Aculeata</taxon>
        <taxon>Formicoidea</taxon>
        <taxon>Formicidae</taxon>
        <taxon>Formicinae</taxon>
        <taxon>Camponotus</taxon>
    </lineage>
</organism>
<proteinExistence type="predicted"/>